<name>A0A5S3YUY6_9GAMM</name>
<feature type="transmembrane region" description="Helical" evidence="1">
    <location>
        <begin position="396"/>
        <end position="414"/>
    </location>
</feature>
<feature type="transmembrane region" description="Helical" evidence="1">
    <location>
        <begin position="74"/>
        <end position="96"/>
    </location>
</feature>
<keyword evidence="1" id="KW-1133">Transmembrane helix</keyword>
<accession>A0A5S3YUY6</accession>
<feature type="transmembrane region" description="Helical" evidence="1">
    <location>
        <begin position="324"/>
        <end position="344"/>
    </location>
</feature>
<evidence type="ECO:0000259" key="2">
    <source>
        <dbReference type="Pfam" id="PF01757"/>
    </source>
</evidence>
<proteinExistence type="predicted"/>
<reference evidence="3 4" key="1">
    <citation type="submission" date="2017-12" db="EMBL/GenBank/DDBJ databases">
        <authorList>
            <person name="Paulsen S."/>
            <person name="Gram L.K."/>
        </authorList>
    </citation>
    <scope>NUCLEOTIDE SEQUENCE [LARGE SCALE GENOMIC DNA]</scope>
    <source>
        <strain evidence="3 4">S1189</strain>
    </source>
</reference>
<feature type="transmembrane region" description="Helical" evidence="1">
    <location>
        <begin position="294"/>
        <end position="312"/>
    </location>
</feature>
<comment type="caution">
    <text evidence="3">The sequence shown here is derived from an EMBL/GenBank/DDBJ whole genome shotgun (WGS) entry which is preliminary data.</text>
</comment>
<evidence type="ECO:0000313" key="3">
    <source>
        <dbReference type="EMBL" id="TMP80607.1"/>
    </source>
</evidence>
<dbReference type="Proteomes" id="UP000307362">
    <property type="component" value="Unassembled WGS sequence"/>
</dbReference>
<keyword evidence="1" id="KW-0812">Transmembrane</keyword>
<gene>
    <name evidence="3" type="ORF">CWB73_11280</name>
</gene>
<dbReference type="OrthoDB" id="9809782at2"/>
<feature type="transmembrane region" description="Helical" evidence="1">
    <location>
        <begin position="256"/>
        <end position="274"/>
    </location>
</feature>
<dbReference type="GO" id="GO:0016747">
    <property type="term" value="F:acyltransferase activity, transferring groups other than amino-acyl groups"/>
    <property type="evidence" value="ECO:0007669"/>
    <property type="project" value="InterPro"/>
</dbReference>
<evidence type="ECO:0000313" key="4">
    <source>
        <dbReference type="Proteomes" id="UP000307362"/>
    </source>
</evidence>
<dbReference type="PANTHER" id="PTHR36927:SF3">
    <property type="entry name" value="GLUCANS BIOSYNTHESIS PROTEIN C"/>
    <property type="match status" value="1"/>
</dbReference>
<evidence type="ECO:0000256" key="1">
    <source>
        <dbReference type="SAM" id="Phobius"/>
    </source>
</evidence>
<dbReference type="RefSeq" id="WP_138567670.1">
    <property type="nucleotide sequence ID" value="NZ_PNCM01000021.1"/>
</dbReference>
<feature type="transmembrane region" description="Helical" evidence="1">
    <location>
        <begin position="170"/>
        <end position="188"/>
    </location>
</feature>
<feature type="transmembrane region" description="Helical" evidence="1">
    <location>
        <begin position="25"/>
        <end position="43"/>
    </location>
</feature>
<feature type="domain" description="Acyltransferase 3" evidence="2">
    <location>
        <begin position="21"/>
        <end position="368"/>
    </location>
</feature>
<dbReference type="InterPro" id="IPR050623">
    <property type="entry name" value="Glucan_succinyl_AcylTrfase"/>
</dbReference>
<feature type="transmembrane region" description="Helical" evidence="1">
    <location>
        <begin position="103"/>
        <end position="121"/>
    </location>
</feature>
<sequence>MLKNISTLWQPPLTHSSSRLVELDWLRVLAFGLLVFYHTGMLYTQNWGFHFKSTYLSSEIENAMLLLSPWRMGLIWFISGAALSCLIQKSVIPSFLFSRTIKILLPLFIGVWLIVPIQLYAQMHQEIGLDLNYFQFYLAFTDLSNPLFSQYQSGIWPHVDVNHLWYLRSLWEFTLLLVLLLPILWSNWLQVALGSLIKRAFIWVFLGLLVPLCVLKLSWPSDTFRYPMGLVFLIYGFLLTHHRAFFEKLSQNWHRLLGSFIVGYLLVVWGYQMIWLNDQSLQWQITAMDMLYTAQRLLGVMTMLALAARFLKRPHRLLPRVNRLVFPFYIFHQSIIIALAFWFHDMNLGAVAEACLIVLGTFTLCALLCVVLSYLPFMQPLFGIRVNKEYPRHLKIAGNTLMFILLVPMALNILF</sequence>
<dbReference type="Pfam" id="PF01757">
    <property type="entry name" value="Acyl_transf_3"/>
    <property type="match status" value="1"/>
</dbReference>
<dbReference type="EMBL" id="PNCM01000021">
    <property type="protein sequence ID" value="TMP80607.1"/>
    <property type="molecule type" value="Genomic_DNA"/>
</dbReference>
<dbReference type="AlphaFoldDB" id="A0A5S3YUY6"/>
<protein>
    <recommendedName>
        <fullName evidence="2">Acyltransferase 3 domain-containing protein</fullName>
    </recommendedName>
</protein>
<dbReference type="PANTHER" id="PTHR36927">
    <property type="entry name" value="BLR4337 PROTEIN"/>
    <property type="match status" value="1"/>
</dbReference>
<keyword evidence="1" id="KW-0472">Membrane</keyword>
<feature type="transmembrane region" description="Helical" evidence="1">
    <location>
        <begin position="350"/>
        <end position="375"/>
    </location>
</feature>
<feature type="transmembrane region" description="Helical" evidence="1">
    <location>
        <begin position="200"/>
        <end position="219"/>
    </location>
</feature>
<organism evidence="3 4">
    <name type="scientific">Pseudoalteromonas phenolica</name>
    <dbReference type="NCBI Taxonomy" id="161398"/>
    <lineage>
        <taxon>Bacteria</taxon>
        <taxon>Pseudomonadati</taxon>
        <taxon>Pseudomonadota</taxon>
        <taxon>Gammaproteobacteria</taxon>
        <taxon>Alteromonadales</taxon>
        <taxon>Pseudoalteromonadaceae</taxon>
        <taxon>Pseudoalteromonas</taxon>
    </lineage>
</organism>
<dbReference type="InterPro" id="IPR002656">
    <property type="entry name" value="Acyl_transf_3_dom"/>
</dbReference>
<feature type="transmembrane region" description="Helical" evidence="1">
    <location>
        <begin position="225"/>
        <end position="244"/>
    </location>
</feature>
<reference evidence="4" key="2">
    <citation type="submission" date="2019-06" db="EMBL/GenBank/DDBJ databases">
        <title>Co-occurence of chitin degradation, pigmentation and bioactivity in marine Pseudoalteromonas.</title>
        <authorList>
            <person name="Sonnenschein E.C."/>
            <person name="Bech P.K."/>
        </authorList>
    </citation>
    <scope>NUCLEOTIDE SEQUENCE [LARGE SCALE GENOMIC DNA]</scope>
    <source>
        <strain evidence="4">S1189</strain>
    </source>
</reference>